<keyword evidence="4 10" id="KW-0808">Transferase</keyword>
<feature type="active site" description="Proton acceptor" evidence="9">
    <location>
        <position position="378"/>
    </location>
</feature>
<dbReference type="EC" id="2.3.1.9" evidence="3"/>
<name>A4J4L8_DESRM</name>
<comment type="similarity">
    <text evidence="2 10">Belongs to the thiolase-like superfamily. Thiolase family.</text>
</comment>
<dbReference type="OrthoDB" id="56116at2"/>
<dbReference type="PANTHER" id="PTHR18919">
    <property type="entry name" value="ACETYL-COA C-ACYLTRANSFERASE"/>
    <property type="match status" value="1"/>
</dbReference>
<evidence type="ECO:0000313" key="14">
    <source>
        <dbReference type="Proteomes" id="UP000001556"/>
    </source>
</evidence>
<reference evidence="13 14" key="1">
    <citation type="submission" date="2007-03" db="EMBL/GenBank/DDBJ databases">
        <title>Complete sequence of Desulfotomaculum reducens MI-1.</title>
        <authorList>
            <consortium name="US DOE Joint Genome Institute"/>
            <person name="Copeland A."/>
            <person name="Lucas S."/>
            <person name="Lapidus A."/>
            <person name="Barry K."/>
            <person name="Detter J.C."/>
            <person name="Glavina del Rio T."/>
            <person name="Hammon N."/>
            <person name="Israni S."/>
            <person name="Dalin E."/>
            <person name="Tice H."/>
            <person name="Pitluck S."/>
            <person name="Sims D."/>
            <person name="Brettin T."/>
            <person name="Bruce D."/>
            <person name="Han C."/>
            <person name="Tapia R."/>
            <person name="Schmutz J."/>
            <person name="Larimer F."/>
            <person name="Land M."/>
            <person name="Hauser L."/>
            <person name="Kyrpides N."/>
            <person name="Kim E."/>
            <person name="Tebo B.M."/>
            <person name="Richardson P."/>
        </authorList>
    </citation>
    <scope>NUCLEOTIDE SEQUENCE [LARGE SCALE GENOMIC DNA]</scope>
    <source>
        <strain evidence="13 14">MI-1</strain>
    </source>
</reference>
<dbReference type="STRING" id="349161.Dred_1491"/>
<dbReference type="RefSeq" id="WP_011877837.1">
    <property type="nucleotide sequence ID" value="NC_009253.1"/>
</dbReference>
<feature type="domain" description="Thiolase C-terminal" evidence="12">
    <location>
        <begin position="270"/>
        <end position="390"/>
    </location>
</feature>
<dbReference type="HOGENOM" id="CLU_031026_0_0_9"/>
<dbReference type="eggNOG" id="COG0183">
    <property type="taxonomic scope" value="Bacteria"/>
</dbReference>
<feature type="active site" description="Acyl-thioester intermediate" evidence="9">
    <location>
        <position position="88"/>
    </location>
</feature>
<dbReference type="PANTHER" id="PTHR18919:SF107">
    <property type="entry name" value="ACETYL-COA ACETYLTRANSFERASE, CYTOSOLIC"/>
    <property type="match status" value="1"/>
</dbReference>
<dbReference type="InterPro" id="IPR020610">
    <property type="entry name" value="Thiolase_AS"/>
</dbReference>
<dbReference type="Gene3D" id="3.40.47.10">
    <property type="match status" value="2"/>
</dbReference>
<dbReference type="AlphaFoldDB" id="A4J4L8"/>
<dbReference type="PIRSF" id="PIRSF000429">
    <property type="entry name" value="Ac-CoA_Ac_transf"/>
    <property type="match status" value="1"/>
</dbReference>
<proteinExistence type="inferred from homology"/>
<evidence type="ECO:0000259" key="11">
    <source>
        <dbReference type="Pfam" id="PF00108"/>
    </source>
</evidence>
<evidence type="ECO:0000256" key="9">
    <source>
        <dbReference type="PIRSR" id="PIRSR000429-1"/>
    </source>
</evidence>
<evidence type="ECO:0000259" key="12">
    <source>
        <dbReference type="Pfam" id="PF02803"/>
    </source>
</evidence>
<dbReference type="InterPro" id="IPR016039">
    <property type="entry name" value="Thiolase-like"/>
</dbReference>
<accession>A4J4L8</accession>
<dbReference type="EMBL" id="CP000612">
    <property type="protein sequence ID" value="ABO50021.1"/>
    <property type="molecule type" value="Genomic_DNA"/>
</dbReference>
<feature type="active site" description="Proton acceptor" evidence="9">
    <location>
        <position position="348"/>
    </location>
</feature>
<evidence type="ECO:0000256" key="3">
    <source>
        <dbReference type="ARBA" id="ARBA00012705"/>
    </source>
</evidence>
<dbReference type="GO" id="GO:0003985">
    <property type="term" value="F:acetyl-CoA C-acetyltransferase activity"/>
    <property type="evidence" value="ECO:0007669"/>
    <property type="project" value="UniProtKB-EC"/>
</dbReference>
<evidence type="ECO:0000256" key="4">
    <source>
        <dbReference type="ARBA" id="ARBA00022679"/>
    </source>
</evidence>
<evidence type="ECO:0000256" key="5">
    <source>
        <dbReference type="ARBA" id="ARBA00023315"/>
    </source>
</evidence>
<gene>
    <name evidence="13" type="ordered locus">Dred_1491</name>
</gene>
<evidence type="ECO:0000256" key="1">
    <source>
        <dbReference type="ARBA" id="ARBA00004496"/>
    </source>
</evidence>
<dbReference type="Pfam" id="PF00108">
    <property type="entry name" value="Thiolase_N"/>
    <property type="match status" value="1"/>
</dbReference>
<dbReference type="GO" id="GO:0005737">
    <property type="term" value="C:cytoplasm"/>
    <property type="evidence" value="ECO:0007669"/>
    <property type="project" value="UniProtKB-SubCell"/>
</dbReference>
<evidence type="ECO:0000256" key="7">
    <source>
        <dbReference type="ARBA" id="ARBA00044137"/>
    </source>
</evidence>
<dbReference type="CDD" id="cd00751">
    <property type="entry name" value="thiolase"/>
    <property type="match status" value="1"/>
</dbReference>
<comment type="catalytic activity">
    <reaction evidence="8">
        <text>2 acetyl-CoA = acetoacetyl-CoA + CoA</text>
        <dbReference type="Rhea" id="RHEA:21036"/>
        <dbReference type="ChEBI" id="CHEBI:57286"/>
        <dbReference type="ChEBI" id="CHEBI:57287"/>
        <dbReference type="ChEBI" id="CHEBI:57288"/>
        <dbReference type="EC" id="2.3.1.9"/>
    </reaction>
</comment>
<keyword evidence="14" id="KW-1185">Reference proteome</keyword>
<protein>
    <recommendedName>
        <fullName evidence="7">Acetyl-CoA acetyltransferase</fullName>
        <ecNumber evidence="3">2.3.1.9</ecNumber>
    </recommendedName>
    <alternativeName>
        <fullName evidence="6">Acetoacetyl-CoA thiolase</fullName>
    </alternativeName>
</protein>
<dbReference type="InterPro" id="IPR002155">
    <property type="entry name" value="Thiolase"/>
</dbReference>
<dbReference type="PROSITE" id="PS00099">
    <property type="entry name" value="THIOLASE_3"/>
    <property type="match status" value="1"/>
</dbReference>
<sequence>MRNVVIVGAARTPIGDYLGSLKDISAVDLGVTAVTGALNKAGLKPEQVNEVLIGMCMQGAAKGNPARQVQLNSKIPVEAPAATINQQCGSAMRATEIAAQQIMLGKEDVIVAGGIESMSKAPYYLLNVREGLRMGDGKVYDALTYDGLNDAFYGYHMGITTENLVEKYNISRQEQDELAILSHQRSTAAIQAGKFKEEIIPVEIKTRKGTKIVDTDEHPRSDISIEKLASLKAVFKKDGTVTAGNASGINDGAAALVLMAEDKAKELGIKPLARILNTASFGVDPSIMGIGPVYAIPKALNFVNLKLSDIDLFELNEAFAGQFLACNRELKIPMDKVNINGSGISLGHPVGATGVRIIVSLIYEMKRQGSRLGVASLCCGGGPGIAAVIENID</sequence>
<dbReference type="FunFam" id="3.40.47.10:FF:000010">
    <property type="entry name" value="Acetyl-CoA acetyltransferase (Thiolase)"/>
    <property type="match status" value="1"/>
</dbReference>
<evidence type="ECO:0000256" key="6">
    <source>
        <dbReference type="ARBA" id="ARBA00030755"/>
    </source>
</evidence>
<comment type="subcellular location">
    <subcellularLocation>
        <location evidence="1">Cytoplasm</location>
    </subcellularLocation>
</comment>
<dbReference type="SUPFAM" id="SSF53901">
    <property type="entry name" value="Thiolase-like"/>
    <property type="match status" value="2"/>
</dbReference>
<organism evidence="13 14">
    <name type="scientific">Desulforamulus reducens (strain ATCC BAA-1160 / DSM 100696 / MI-1)</name>
    <name type="common">Desulfotomaculum reducens</name>
    <dbReference type="NCBI Taxonomy" id="349161"/>
    <lineage>
        <taxon>Bacteria</taxon>
        <taxon>Bacillati</taxon>
        <taxon>Bacillota</taxon>
        <taxon>Clostridia</taxon>
        <taxon>Eubacteriales</taxon>
        <taxon>Peptococcaceae</taxon>
        <taxon>Desulforamulus</taxon>
    </lineage>
</organism>
<evidence type="ECO:0000256" key="8">
    <source>
        <dbReference type="ARBA" id="ARBA00051550"/>
    </source>
</evidence>
<evidence type="ECO:0000256" key="2">
    <source>
        <dbReference type="ARBA" id="ARBA00010982"/>
    </source>
</evidence>
<dbReference type="InterPro" id="IPR020616">
    <property type="entry name" value="Thiolase_N"/>
</dbReference>
<dbReference type="NCBIfam" id="TIGR01930">
    <property type="entry name" value="AcCoA-C-Actrans"/>
    <property type="match status" value="1"/>
</dbReference>
<dbReference type="InterPro" id="IPR020617">
    <property type="entry name" value="Thiolase_C"/>
</dbReference>
<evidence type="ECO:0000313" key="13">
    <source>
        <dbReference type="EMBL" id="ABO50021.1"/>
    </source>
</evidence>
<dbReference type="KEGG" id="drm:Dred_1491"/>
<dbReference type="Pfam" id="PF02803">
    <property type="entry name" value="Thiolase_C"/>
    <property type="match status" value="1"/>
</dbReference>
<evidence type="ECO:0000256" key="10">
    <source>
        <dbReference type="RuleBase" id="RU003557"/>
    </source>
</evidence>
<feature type="domain" description="Thiolase N-terminal" evidence="11">
    <location>
        <begin position="4"/>
        <end position="262"/>
    </location>
</feature>
<keyword evidence="5 10" id="KW-0012">Acyltransferase</keyword>
<dbReference type="Proteomes" id="UP000001556">
    <property type="component" value="Chromosome"/>
</dbReference>